<comment type="caution">
    <text evidence="1">The sequence shown here is derived from an EMBL/GenBank/DDBJ whole genome shotgun (WGS) entry which is preliminary data.</text>
</comment>
<proteinExistence type="predicted"/>
<gene>
    <name evidence="1" type="ORF">PLEPLA_LOCUS31730</name>
</gene>
<dbReference type="Proteomes" id="UP001153269">
    <property type="component" value="Unassembled WGS sequence"/>
</dbReference>
<evidence type="ECO:0000313" key="1">
    <source>
        <dbReference type="EMBL" id="CAB1444014.1"/>
    </source>
</evidence>
<dbReference type="EMBL" id="CADEAL010003268">
    <property type="protein sequence ID" value="CAB1444014.1"/>
    <property type="molecule type" value="Genomic_DNA"/>
</dbReference>
<accession>A0A9N7YZ99</accession>
<evidence type="ECO:0000313" key="2">
    <source>
        <dbReference type="Proteomes" id="UP001153269"/>
    </source>
</evidence>
<organism evidence="1 2">
    <name type="scientific">Pleuronectes platessa</name>
    <name type="common">European plaice</name>
    <dbReference type="NCBI Taxonomy" id="8262"/>
    <lineage>
        <taxon>Eukaryota</taxon>
        <taxon>Metazoa</taxon>
        <taxon>Chordata</taxon>
        <taxon>Craniata</taxon>
        <taxon>Vertebrata</taxon>
        <taxon>Euteleostomi</taxon>
        <taxon>Actinopterygii</taxon>
        <taxon>Neopterygii</taxon>
        <taxon>Teleostei</taxon>
        <taxon>Neoteleostei</taxon>
        <taxon>Acanthomorphata</taxon>
        <taxon>Carangaria</taxon>
        <taxon>Pleuronectiformes</taxon>
        <taxon>Pleuronectoidei</taxon>
        <taxon>Pleuronectidae</taxon>
        <taxon>Pleuronectes</taxon>
    </lineage>
</organism>
<reference evidence="1" key="1">
    <citation type="submission" date="2020-03" db="EMBL/GenBank/DDBJ databases">
        <authorList>
            <person name="Weist P."/>
        </authorList>
    </citation>
    <scope>NUCLEOTIDE SEQUENCE</scope>
</reference>
<sequence length="197" mass="22830">MRGHEKMNESLFERTRYSRVLPKHNNMDYLCHAVRLRLAIHRFRLRRGTALVDYQTIAQLCSLFVGPYVAHHLHRWLSGNSLLIVNYAFYKRTTSRIDRTSPSSRLAAASGLRTLPTSRLIVRHRCDLLLSSVRPNFYCLSHWYDRPRVPSSFEDTREDSTTSSPQFVCAHSVHVLKARPDDQCTPSYSTQCALGFF</sequence>
<protein>
    <submittedName>
        <fullName evidence="1">Uncharacterized protein</fullName>
    </submittedName>
</protein>
<keyword evidence="2" id="KW-1185">Reference proteome</keyword>
<dbReference type="AlphaFoldDB" id="A0A9N7YZ99"/>
<name>A0A9N7YZ99_PLEPL</name>